<evidence type="ECO:0000259" key="6">
    <source>
        <dbReference type="Pfam" id="PF00324"/>
    </source>
</evidence>
<dbReference type="GO" id="GO:1990573">
    <property type="term" value="P:potassium ion import across plasma membrane"/>
    <property type="evidence" value="ECO:0007669"/>
    <property type="project" value="TreeGrafter"/>
</dbReference>
<gene>
    <name evidence="7" type="ORF">ONB1V03_LOCUS22712</name>
</gene>
<sequence>MADFLIGSVIPPNNEKKSKGYIGWSGELLVENFMPRFVGESFFSVFSVFFPAATGILAGANISGDLKDPQQSIPRGTLLAIFITTISYLLFLFICGATVLRDANGM</sequence>
<evidence type="ECO:0000313" key="7">
    <source>
        <dbReference type="EMBL" id="CAD7666182.1"/>
    </source>
</evidence>
<name>A0A7R9R2K2_9ACAR</name>
<evidence type="ECO:0000256" key="1">
    <source>
        <dbReference type="ARBA" id="ARBA00004141"/>
    </source>
</evidence>
<dbReference type="InterPro" id="IPR004841">
    <property type="entry name" value="AA-permease/SLC12A_dom"/>
</dbReference>
<feature type="transmembrane region" description="Helical" evidence="5">
    <location>
        <begin position="76"/>
        <end position="100"/>
    </location>
</feature>
<dbReference type="GO" id="GO:0055075">
    <property type="term" value="P:potassium ion homeostasis"/>
    <property type="evidence" value="ECO:0007669"/>
    <property type="project" value="TreeGrafter"/>
</dbReference>
<dbReference type="EMBL" id="CAJPVJ010052614">
    <property type="protein sequence ID" value="CAG2183291.1"/>
    <property type="molecule type" value="Genomic_DNA"/>
</dbReference>
<dbReference type="InterPro" id="IPR004842">
    <property type="entry name" value="SLC12A_fam"/>
</dbReference>
<dbReference type="OrthoDB" id="2020542at2759"/>
<organism evidence="7">
    <name type="scientific">Oppiella nova</name>
    <dbReference type="NCBI Taxonomy" id="334625"/>
    <lineage>
        <taxon>Eukaryota</taxon>
        <taxon>Metazoa</taxon>
        <taxon>Ecdysozoa</taxon>
        <taxon>Arthropoda</taxon>
        <taxon>Chelicerata</taxon>
        <taxon>Arachnida</taxon>
        <taxon>Acari</taxon>
        <taxon>Acariformes</taxon>
        <taxon>Sarcoptiformes</taxon>
        <taxon>Oribatida</taxon>
        <taxon>Brachypylina</taxon>
        <taxon>Oppioidea</taxon>
        <taxon>Oppiidae</taxon>
        <taxon>Oppiella</taxon>
    </lineage>
</organism>
<proteinExistence type="predicted"/>
<dbReference type="GO" id="GO:0006884">
    <property type="term" value="P:cell volume homeostasis"/>
    <property type="evidence" value="ECO:0007669"/>
    <property type="project" value="TreeGrafter"/>
</dbReference>
<reference evidence="7" key="1">
    <citation type="submission" date="2020-11" db="EMBL/GenBank/DDBJ databases">
        <authorList>
            <person name="Tran Van P."/>
        </authorList>
    </citation>
    <scope>NUCLEOTIDE SEQUENCE</scope>
</reference>
<dbReference type="GO" id="GO:0055078">
    <property type="term" value="P:sodium ion homeostasis"/>
    <property type="evidence" value="ECO:0007669"/>
    <property type="project" value="TreeGrafter"/>
</dbReference>
<feature type="domain" description="Amino acid permease/ SLC12A" evidence="6">
    <location>
        <begin position="2"/>
        <end position="105"/>
    </location>
</feature>
<protein>
    <recommendedName>
        <fullName evidence="6">Amino acid permease/ SLC12A domain-containing protein</fullName>
    </recommendedName>
</protein>
<evidence type="ECO:0000256" key="4">
    <source>
        <dbReference type="ARBA" id="ARBA00023136"/>
    </source>
</evidence>
<dbReference type="AlphaFoldDB" id="A0A7R9R2K2"/>
<dbReference type="GO" id="GO:0055064">
    <property type="term" value="P:chloride ion homeostasis"/>
    <property type="evidence" value="ECO:0007669"/>
    <property type="project" value="TreeGrafter"/>
</dbReference>
<keyword evidence="2 5" id="KW-0812">Transmembrane</keyword>
<dbReference type="Proteomes" id="UP000728032">
    <property type="component" value="Unassembled WGS sequence"/>
</dbReference>
<keyword evidence="4 5" id="KW-0472">Membrane</keyword>
<accession>A0A7R9R2K2</accession>
<evidence type="ECO:0000313" key="8">
    <source>
        <dbReference type="Proteomes" id="UP000728032"/>
    </source>
</evidence>
<evidence type="ECO:0000256" key="2">
    <source>
        <dbReference type="ARBA" id="ARBA00022692"/>
    </source>
</evidence>
<comment type="subcellular location">
    <subcellularLocation>
        <location evidence="1">Membrane</location>
        <topology evidence="1">Multi-pass membrane protein</topology>
    </subcellularLocation>
</comment>
<dbReference type="GO" id="GO:0008511">
    <property type="term" value="F:sodium:potassium:chloride symporter activity"/>
    <property type="evidence" value="ECO:0007669"/>
    <property type="project" value="TreeGrafter"/>
</dbReference>
<keyword evidence="3 5" id="KW-1133">Transmembrane helix</keyword>
<dbReference type="GO" id="GO:0016020">
    <property type="term" value="C:membrane"/>
    <property type="evidence" value="ECO:0007669"/>
    <property type="project" value="UniProtKB-SubCell"/>
</dbReference>
<feature type="transmembrane region" description="Helical" evidence="5">
    <location>
        <begin position="42"/>
        <end position="64"/>
    </location>
</feature>
<evidence type="ECO:0000256" key="5">
    <source>
        <dbReference type="SAM" id="Phobius"/>
    </source>
</evidence>
<dbReference type="Pfam" id="PF00324">
    <property type="entry name" value="AA_permease"/>
    <property type="match status" value="1"/>
</dbReference>
<dbReference type="PANTHER" id="PTHR11827">
    <property type="entry name" value="SOLUTE CARRIER FAMILY 12, CATION COTRANSPORTERS"/>
    <property type="match status" value="1"/>
</dbReference>
<dbReference type="PANTHER" id="PTHR11827:SF103">
    <property type="entry name" value="SODIUM CHLORIDE COTRANSPORTER 69, ISOFORM E"/>
    <property type="match status" value="1"/>
</dbReference>
<evidence type="ECO:0000256" key="3">
    <source>
        <dbReference type="ARBA" id="ARBA00022989"/>
    </source>
</evidence>
<dbReference type="EMBL" id="OC967439">
    <property type="protein sequence ID" value="CAD7666182.1"/>
    <property type="molecule type" value="Genomic_DNA"/>
</dbReference>
<dbReference type="Gene3D" id="1.20.1740.10">
    <property type="entry name" value="Amino acid/polyamine transporter I"/>
    <property type="match status" value="1"/>
</dbReference>
<feature type="non-terminal residue" evidence="7">
    <location>
        <position position="106"/>
    </location>
</feature>
<keyword evidence="8" id="KW-1185">Reference proteome</keyword>